<dbReference type="InterPro" id="IPR051783">
    <property type="entry name" value="NAD(P)-dependent_oxidoreduct"/>
</dbReference>
<dbReference type="InterPro" id="IPR036291">
    <property type="entry name" value="NAD(P)-bd_dom_sf"/>
</dbReference>
<name>A0ABW3HIQ5_9GAMM</name>
<feature type="domain" description="NAD(P)-binding" evidence="1">
    <location>
        <begin position="9"/>
        <end position="180"/>
    </location>
</feature>
<dbReference type="InterPro" id="IPR016040">
    <property type="entry name" value="NAD(P)-bd_dom"/>
</dbReference>
<dbReference type="PANTHER" id="PTHR48079:SF6">
    <property type="entry name" value="NAD(P)-BINDING DOMAIN-CONTAINING PROTEIN-RELATED"/>
    <property type="match status" value="1"/>
</dbReference>
<sequence>MSKILIVGAGDVGGRIATELAELGHEVWALRRTPQANQSFSSGGKLMWSVCDVTKAETLKLPLGLDIVISALAPSESGMVAYEQVYVGGARALQQALKGQSLNRQFWLSSTGVYGEDAGEWIDEATPAQPKRDTAKLLLQAEDVVRQSPWPSTIVRLGGLYGPGRERLLRWVRDAKPVQMTPPSWTNRLHVADAAGLVVHLVQQSLAGGRVESLLLGVDDAPTPQHEVLAWLAQQLELPSSPDKAVEPNASQGKRISNLALHRSGYALSYPSFRDGYLTLLPKL</sequence>
<dbReference type="Gene3D" id="3.40.50.720">
    <property type="entry name" value="NAD(P)-binding Rossmann-like Domain"/>
    <property type="match status" value="1"/>
</dbReference>
<protein>
    <submittedName>
        <fullName evidence="2">NAD(P)H-binding protein</fullName>
    </submittedName>
</protein>
<dbReference type="Pfam" id="PF13460">
    <property type="entry name" value="NAD_binding_10"/>
    <property type="match status" value="1"/>
</dbReference>
<evidence type="ECO:0000259" key="1">
    <source>
        <dbReference type="Pfam" id="PF13460"/>
    </source>
</evidence>
<evidence type="ECO:0000313" key="3">
    <source>
        <dbReference type="Proteomes" id="UP001597044"/>
    </source>
</evidence>
<dbReference type="SUPFAM" id="SSF51735">
    <property type="entry name" value="NAD(P)-binding Rossmann-fold domains"/>
    <property type="match status" value="1"/>
</dbReference>
<evidence type="ECO:0000313" key="2">
    <source>
        <dbReference type="EMBL" id="MFD0950638.1"/>
    </source>
</evidence>
<dbReference type="EMBL" id="JBHTIT010000001">
    <property type="protein sequence ID" value="MFD0950638.1"/>
    <property type="molecule type" value="Genomic_DNA"/>
</dbReference>
<dbReference type="Proteomes" id="UP001597044">
    <property type="component" value="Unassembled WGS sequence"/>
</dbReference>
<keyword evidence="3" id="KW-1185">Reference proteome</keyword>
<accession>A0ABW3HIQ5</accession>
<gene>
    <name evidence="2" type="ORF">ACFQ0F_09600</name>
</gene>
<organism evidence="2 3">
    <name type="scientific">Paraperlucidibaca wandonensis</name>
    <dbReference type="NCBI Taxonomy" id="1268273"/>
    <lineage>
        <taxon>Bacteria</taxon>
        <taxon>Pseudomonadati</taxon>
        <taxon>Pseudomonadota</taxon>
        <taxon>Gammaproteobacteria</taxon>
        <taxon>Moraxellales</taxon>
        <taxon>Moraxellaceae</taxon>
        <taxon>Paraperlucidibaca</taxon>
    </lineage>
</organism>
<reference evidence="3" key="1">
    <citation type="journal article" date="2019" name="Int. J. Syst. Evol. Microbiol.">
        <title>The Global Catalogue of Microorganisms (GCM) 10K type strain sequencing project: providing services to taxonomists for standard genome sequencing and annotation.</title>
        <authorList>
            <consortium name="The Broad Institute Genomics Platform"/>
            <consortium name="The Broad Institute Genome Sequencing Center for Infectious Disease"/>
            <person name="Wu L."/>
            <person name="Ma J."/>
        </authorList>
    </citation>
    <scope>NUCLEOTIDE SEQUENCE [LARGE SCALE GENOMIC DNA]</scope>
    <source>
        <strain evidence="3">CCUG 63419</strain>
    </source>
</reference>
<dbReference type="PANTHER" id="PTHR48079">
    <property type="entry name" value="PROTEIN YEEZ"/>
    <property type="match status" value="1"/>
</dbReference>
<proteinExistence type="predicted"/>
<comment type="caution">
    <text evidence="2">The sequence shown here is derived from an EMBL/GenBank/DDBJ whole genome shotgun (WGS) entry which is preliminary data.</text>
</comment>
<dbReference type="RefSeq" id="WP_379071547.1">
    <property type="nucleotide sequence ID" value="NZ_JBHTIT010000001.1"/>
</dbReference>